<dbReference type="AlphaFoldDB" id="A3DKL6"/>
<gene>
    <name evidence="2" type="ordered locus">Smar_0063</name>
</gene>
<dbReference type="GeneID" id="4906526"/>
<name>A3DKL6_STAMF</name>
<dbReference type="OrthoDB" id="18468at2157"/>
<protein>
    <submittedName>
        <fullName evidence="2">Uncharacterized protein</fullName>
    </submittedName>
</protein>
<keyword evidence="1" id="KW-0812">Transmembrane</keyword>
<reference evidence="3" key="1">
    <citation type="journal article" date="2009" name="BMC Genomics">
        <title>The complete genome sequence of Staphylothermus marinus reveals differences in sulfur metabolism among heterotrophic Crenarchaeota.</title>
        <authorList>
            <person name="Anderson I.J."/>
            <person name="Dharmarajan L."/>
            <person name="Rodriguez J."/>
            <person name="Hooper S."/>
            <person name="Porat I."/>
            <person name="Ulrich L.E."/>
            <person name="Elkins J.G."/>
            <person name="Mavromatis K."/>
            <person name="Sun H."/>
            <person name="Land M."/>
            <person name="Lapidus A."/>
            <person name="Lucas S."/>
            <person name="Barry K."/>
            <person name="Huber H."/>
            <person name="Zhulin I.B."/>
            <person name="Whitman W.B."/>
            <person name="Mukhopadhyay B."/>
            <person name="Woese C."/>
            <person name="Bristow J."/>
            <person name="Kyrpides N."/>
        </authorList>
    </citation>
    <scope>NUCLEOTIDE SEQUENCE [LARGE SCALE GENOMIC DNA]</scope>
    <source>
        <strain evidence="3">ATCC 43588 / DSM 3639 / JCM 9404 / F1</strain>
    </source>
</reference>
<feature type="transmembrane region" description="Helical" evidence="1">
    <location>
        <begin position="23"/>
        <end position="45"/>
    </location>
</feature>
<evidence type="ECO:0000313" key="2">
    <source>
        <dbReference type="EMBL" id="ABN69176.1"/>
    </source>
</evidence>
<accession>A3DKL6</accession>
<proteinExistence type="predicted"/>
<dbReference type="Proteomes" id="UP000000254">
    <property type="component" value="Chromosome"/>
</dbReference>
<feature type="transmembrane region" description="Helical" evidence="1">
    <location>
        <begin position="57"/>
        <end position="77"/>
    </location>
</feature>
<evidence type="ECO:0000313" key="3">
    <source>
        <dbReference type="Proteomes" id="UP000000254"/>
    </source>
</evidence>
<feature type="transmembrane region" description="Helical" evidence="1">
    <location>
        <begin position="226"/>
        <end position="248"/>
    </location>
</feature>
<keyword evidence="1" id="KW-0472">Membrane</keyword>
<organism evidence="2 3">
    <name type="scientific">Staphylothermus marinus (strain ATCC 43588 / DSM 3639 / JCM 9404 / F1)</name>
    <dbReference type="NCBI Taxonomy" id="399550"/>
    <lineage>
        <taxon>Archaea</taxon>
        <taxon>Thermoproteota</taxon>
        <taxon>Thermoprotei</taxon>
        <taxon>Desulfurococcales</taxon>
        <taxon>Desulfurococcaceae</taxon>
        <taxon>Staphylothermus</taxon>
    </lineage>
</organism>
<feature type="transmembrane region" description="Helical" evidence="1">
    <location>
        <begin position="139"/>
        <end position="160"/>
    </location>
</feature>
<reference evidence="2 3" key="2">
    <citation type="journal article" date="2009" name="Stand. Genomic Sci.">
        <title>Complete genome sequence of Staphylothermus marinus Stetter and Fiala 1986 type strain F1.</title>
        <authorList>
            <person name="Anderson I.J."/>
            <person name="Sun H."/>
            <person name="Lapidus A."/>
            <person name="Copeland A."/>
            <person name="Glavina Del Rio T."/>
            <person name="Tice H."/>
            <person name="Dalin E."/>
            <person name="Lucas S."/>
            <person name="Barry K."/>
            <person name="Land M."/>
            <person name="Richardson P."/>
            <person name="Huber H."/>
            <person name="Kyrpides N.C."/>
        </authorList>
    </citation>
    <scope>NUCLEOTIDE SEQUENCE [LARGE SCALE GENOMIC DNA]</scope>
    <source>
        <strain evidence="3">ATCC 43588 / DSM 3639 / JCM 9404 / F1</strain>
    </source>
</reference>
<feature type="transmembrane region" description="Helical" evidence="1">
    <location>
        <begin position="98"/>
        <end position="127"/>
    </location>
</feature>
<dbReference type="STRING" id="399550.Smar_0063"/>
<dbReference type="EMBL" id="CP000575">
    <property type="protein sequence ID" value="ABN69176.1"/>
    <property type="molecule type" value="Genomic_DNA"/>
</dbReference>
<evidence type="ECO:0000256" key="1">
    <source>
        <dbReference type="SAM" id="Phobius"/>
    </source>
</evidence>
<keyword evidence="3" id="KW-1185">Reference proteome</keyword>
<dbReference type="eggNOG" id="arCOG01465">
    <property type="taxonomic scope" value="Archaea"/>
</dbReference>
<keyword evidence="1" id="KW-1133">Transmembrane helix</keyword>
<dbReference type="HOGENOM" id="CLU_1044347_0_0_2"/>
<dbReference type="KEGG" id="smr:Smar_0063"/>
<feature type="transmembrane region" description="Helical" evidence="1">
    <location>
        <begin position="172"/>
        <end position="190"/>
    </location>
</feature>
<sequence length="266" mass="29578">MFEAVKAVLKAYFTAELLRSHGLTYGLVSMALWMTLFIAPIMLFAPPGESSQIISGYAFAAVLVFMSYSMATWDWAWELRWLMMNNMLEHVILSGRSIFLHYIGIIPISFTWLGFALITVYTLLTVLVGPPLTFINDPLMLALGLIMLFTVLFAHAMILGGTTIAVGTSGPVMEFIGWILPIATGGLTPLSRLPYPLQVFALLTPYSYPAEILRYGLLGTPSIIDLLSECFIGIIYDIVFLIIALVYFKHQMVKLLKEGPKTVGMY</sequence>
<dbReference type="RefSeq" id="WP_011838367.1">
    <property type="nucleotide sequence ID" value="NC_009033.1"/>
</dbReference>